<organism evidence="2 3">
    <name type="scientific">Actinomadura logoneensis</name>
    <dbReference type="NCBI Taxonomy" id="2293572"/>
    <lineage>
        <taxon>Bacteria</taxon>
        <taxon>Bacillati</taxon>
        <taxon>Actinomycetota</taxon>
        <taxon>Actinomycetes</taxon>
        <taxon>Streptosporangiales</taxon>
        <taxon>Thermomonosporaceae</taxon>
        <taxon>Actinomadura</taxon>
    </lineage>
</organism>
<keyword evidence="3" id="KW-1185">Reference proteome</keyword>
<reference evidence="2 3" key="1">
    <citation type="submission" date="2018-08" db="EMBL/GenBank/DDBJ databases">
        <title>Actinomadura jelena sp. nov., a novel Actinomycete isolated from soil in Chad.</title>
        <authorList>
            <person name="Shi L."/>
        </authorList>
    </citation>
    <scope>NUCLEOTIDE SEQUENCE [LARGE SCALE GENOMIC DNA]</scope>
    <source>
        <strain evidence="2 3">NEAU-G17</strain>
    </source>
</reference>
<protein>
    <submittedName>
        <fullName evidence="2">Uncharacterized protein</fullName>
    </submittedName>
</protein>
<accession>A0A372J9M4</accession>
<evidence type="ECO:0000256" key="1">
    <source>
        <dbReference type="SAM" id="MobiDB-lite"/>
    </source>
</evidence>
<evidence type="ECO:0000313" key="2">
    <source>
        <dbReference type="EMBL" id="RFU36690.1"/>
    </source>
</evidence>
<dbReference type="Proteomes" id="UP000261811">
    <property type="component" value="Unassembled WGS sequence"/>
</dbReference>
<feature type="compositionally biased region" description="Low complexity" evidence="1">
    <location>
        <begin position="46"/>
        <end position="58"/>
    </location>
</feature>
<proteinExistence type="predicted"/>
<feature type="region of interest" description="Disordered" evidence="1">
    <location>
        <begin position="46"/>
        <end position="74"/>
    </location>
</feature>
<name>A0A372J9M4_9ACTN</name>
<comment type="caution">
    <text evidence="2">The sequence shown here is derived from an EMBL/GenBank/DDBJ whole genome shotgun (WGS) entry which is preliminary data.</text>
</comment>
<sequence length="83" mass="8076">MSAGLTGPWPEEVVTGGCGSLSPTFWVACPLLPGVSTRTADTMSTAASAATAPASAAARPVPSLPTSGDRRSGPPFGCVVCGA</sequence>
<feature type="non-terminal residue" evidence="2">
    <location>
        <position position="83"/>
    </location>
</feature>
<dbReference type="EMBL" id="QURH01001039">
    <property type="protein sequence ID" value="RFU36690.1"/>
    <property type="molecule type" value="Genomic_DNA"/>
</dbReference>
<gene>
    <name evidence="2" type="ORF">DZF91_36885</name>
</gene>
<dbReference type="AlphaFoldDB" id="A0A372J9M4"/>
<evidence type="ECO:0000313" key="3">
    <source>
        <dbReference type="Proteomes" id="UP000261811"/>
    </source>
</evidence>